<reference evidence="1 2" key="1">
    <citation type="submission" date="2015-09" db="EMBL/GenBank/DDBJ databases">
        <title>Sorangium comparison.</title>
        <authorList>
            <person name="Zaburannyi N."/>
            <person name="Bunk B."/>
            <person name="Overmann J."/>
            <person name="Mueller R."/>
        </authorList>
    </citation>
    <scope>NUCLEOTIDE SEQUENCE [LARGE SCALE GENOMIC DNA]</scope>
    <source>
        <strain evidence="1 2">So ce26</strain>
    </source>
</reference>
<gene>
    <name evidence="1" type="ORF">SOCE26_070030</name>
</gene>
<organism evidence="1 2">
    <name type="scientific">Sorangium cellulosum</name>
    <name type="common">Polyangium cellulosum</name>
    <dbReference type="NCBI Taxonomy" id="56"/>
    <lineage>
        <taxon>Bacteria</taxon>
        <taxon>Pseudomonadati</taxon>
        <taxon>Myxococcota</taxon>
        <taxon>Polyangia</taxon>
        <taxon>Polyangiales</taxon>
        <taxon>Polyangiaceae</taxon>
        <taxon>Sorangium</taxon>
    </lineage>
</organism>
<dbReference type="Proteomes" id="UP000238348">
    <property type="component" value="Chromosome"/>
</dbReference>
<proteinExistence type="predicted"/>
<dbReference type="AlphaFoldDB" id="A0A2L0F1Z8"/>
<evidence type="ECO:0000313" key="2">
    <source>
        <dbReference type="Proteomes" id="UP000238348"/>
    </source>
</evidence>
<name>A0A2L0F1Z8_SORCE</name>
<sequence>MNKLSIFLCFGLTACNYDVGECYVRGEGNEGAGGSIITPTGGDGAFGYVPLEPQNAPVGSGASEAMAGCTPDCKEVCKEKCDKIHDRCHENCTKHDPTQSCRKKCNDEYALCLRDCDRNC</sequence>
<dbReference type="EMBL" id="CP012673">
    <property type="protein sequence ID" value="AUX45511.1"/>
    <property type="molecule type" value="Genomic_DNA"/>
</dbReference>
<protein>
    <submittedName>
        <fullName evidence="1">Uncharacterized protein</fullName>
    </submittedName>
</protein>
<dbReference type="PROSITE" id="PS51257">
    <property type="entry name" value="PROKAR_LIPOPROTEIN"/>
    <property type="match status" value="1"/>
</dbReference>
<evidence type="ECO:0000313" key="1">
    <source>
        <dbReference type="EMBL" id="AUX45511.1"/>
    </source>
</evidence>
<accession>A0A2L0F1Z8</accession>